<evidence type="ECO:0000256" key="2">
    <source>
        <dbReference type="ARBA" id="ARBA00022490"/>
    </source>
</evidence>
<sequence>MGFGVVEEKRGRLVHVGHGVIKGDPALPLSDRLRDLHGALTAALVKYRPAAVAVEGVFTFRNARSALVLGHARGVALLAAAQAGLPVFEYAPAKVKKAVGAGGADGKDAVARMVRTFLDLDASVLERADASDALAVALCHLNQGRAAVPAASAAGKKRKGAAALLADRLAPSYRRPEAR</sequence>
<keyword evidence="4 13" id="KW-0479">Metal-binding</keyword>
<dbReference type="GO" id="GO:0048476">
    <property type="term" value="C:Holliday junction resolvase complex"/>
    <property type="evidence" value="ECO:0007669"/>
    <property type="project" value="UniProtKB-UniRule"/>
</dbReference>
<evidence type="ECO:0000256" key="3">
    <source>
        <dbReference type="ARBA" id="ARBA00022722"/>
    </source>
</evidence>
<feature type="binding site" evidence="13">
    <location>
        <position position="129"/>
    </location>
    <ligand>
        <name>Mg(2+)</name>
        <dbReference type="ChEBI" id="CHEBI:18420"/>
        <label>1</label>
    </ligand>
</feature>
<dbReference type="KEGG" id="mfu:LILAB_32790"/>
<evidence type="ECO:0000256" key="13">
    <source>
        <dbReference type="HAMAP-Rule" id="MF_00034"/>
    </source>
</evidence>
<dbReference type="GO" id="GO:0006310">
    <property type="term" value="P:DNA recombination"/>
    <property type="evidence" value="ECO:0007669"/>
    <property type="project" value="UniProtKB-UniRule"/>
</dbReference>
<evidence type="ECO:0000313" key="16">
    <source>
        <dbReference type="Proteomes" id="UP000000488"/>
    </source>
</evidence>
<dbReference type="GO" id="GO:0000287">
    <property type="term" value="F:magnesium ion binding"/>
    <property type="evidence" value="ECO:0007669"/>
    <property type="project" value="UniProtKB-UniRule"/>
</dbReference>
<dbReference type="Proteomes" id="UP000000488">
    <property type="component" value="Chromosome"/>
</dbReference>
<keyword evidence="5 13" id="KW-0255">Endonuclease</keyword>
<comment type="cofactor">
    <cofactor evidence="13">
        <name>Mg(2+)</name>
        <dbReference type="ChEBI" id="CHEBI:18420"/>
    </cofactor>
    <text evidence="13">Binds 2 Mg(2+) ion per subunit.</text>
</comment>
<evidence type="ECO:0000256" key="7">
    <source>
        <dbReference type="ARBA" id="ARBA00022801"/>
    </source>
</evidence>
<dbReference type="SUPFAM" id="SSF53098">
    <property type="entry name" value="Ribonuclease H-like"/>
    <property type="match status" value="1"/>
</dbReference>
<evidence type="ECO:0000256" key="9">
    <source>
        <dbReference type="ARBA" id="ARBA00023125"/>
    </source>
</evidence>
<evidence type="ECO:0000256" key="5">
    <source>
        <dbReference type="ARBA" id="ARBA00022759"/>
    </source>
</evidence>
<dbReference type="eggNOG" id="COG0817">
    <property type="taxonomic scope" value="Bacteria"/>
</dbReference>
<evidence type="ECO:0000256" key="14">
    <source>
        <dbReference type="NCBIfam" id="TIGR00228"/>
    </source>
</evidence>
<dbReference type="InterPro" id="IPR002176">
    <property type="entry name" value="X-over_junc_endoDNase_RuvC"/>
</dbReference>
<comment type="caution">
    <text evidence="13">Lacks conserved residue(s) required for the propagation of feature annotation.</text>
</comment>
<dbReference type="GO" id="GO:0006281">
    <property type="term" value="P:DNA repair"/>
    <property type="evidence" value="ECO:0007669"/>
    <property type="project" value="UniProtKB-UniRule"/>
</dbReference>
<keyword evidence="7 13" id="KW-0378">Hydrolase</keyword>
<name>F8CCA5_MYXFH</name>
<feature type="active site" evidence="13">
    <location>
        <position position="129"/>
    </location>
</feature>
<feature type="active site" evidence="13">
    <location>
        <position position="55"/>
    </location>
</feature>
<keyword evidence="6 13" id="KW-0227">DNA damage</keyword>
<evidence type="ECO:0000256" key="6">
    <source>
        <dbReference type="ARBA" id="ARBA00022763"/>
    </source>
</evidence>
<dbReference type="InterPro" id="IPR036397">
    <property type="entry name" value="RNaseH_sf"/>
</dbReference>
<evidence type="ECO:0000256" key="11">
    <source>
        <dbReference type="ARBA" id="ARBA00023204"/>
    </source>
</evidence>
<keyword evidence="3 13" id="KW-0540">Nuclease</keyword>
<dbReference type="HOGENOM" id="CLU_091257_2_1_7"/>
<comment type="function">
    <text evidence="13">The RuvA-RuvB-RuvC complex processes Holliday junction (HJ) DNA during genetic recombination and DNA repair. Endonuclease that resolves HJ intermediates. Cleaves cruciform DNA by making single-stranded nicks across the HJ at symmetrical positions within the homologous arms, yielding a 5'-phosphate and a 3'-hydroxyl group; requires a central core of homology in the junction. The consensus cleavage sequence is 5'-(A/T)TT(C/G)-3'. Cleavage occurs on the 3'-side of the TT dinucleotide at the point of strand exchange. HJ branch migration catalyzed by RuvA-RuvB allows RuvC to scan DNA until it finds its consensus sequence, where it cleaves and resolves the cruciform DNA.</text>
</comment>
<dbReference type="PANTHER" id="PTHR30194:SF3">
    <property type="entry name" value="CROSSOVER JUNCTION ENDODEOXYRIBONUCLEASE RUVC"/>
    <property type="match status" value="1"/>
</dbReference>
<evidence type="ECO:0000256" key="12">
    <source>
        <dbReference type="ARBA" id="ARBA00029354"/>
    </source>
</evidence>
<dbReference type="HAMAP" id="MF_00034">
    <property type="entry name" value="RuvC"/>
    <property type="match status" value="1"/>
</dbReference>
<keyword evidence="11 13" id="KW-0234">DNA repair</keyword>
<dbReference type="NCBIfam" id="TIGR00228">
    <property type="entry name" value="ruvC"/>
    <property type="match status" value="1"/>
</dbReference>
<keyword evidence="9 13" id="KW-0238">DNA-binding</keyword>
<dbReference type="Pfam" id="PF02075">
    <property type="entry name" value="RuvC"/>
    <property type="match status" value="1"/>
</dbReference>
<organism evidence="15 16">
    <name type="scientific">Myxococcus fulvus (strain ATCC BAA-855 / HW-1)</name>
    <dbReference type="NCBI Taxonomy" id="483219"/>
    <lineage>
        <taxon>Bacteria</taxon>
        <taxon>Pseudomonadati</taxon>
        <taxon>Myxococcota</taxon>
        <taxon>Myxococcia</taxon>
        <taxon>Myxococcales</taxon>
        <taxon>Cystobacterineae</taxon>
        <taxon>Myxococcaceae</taxon>
        <taxon>Myxococcus</taxon>
    </lineage>
</organism>
<proteinExistence type="inferred from homology"/>
<dbReference type="GO" id="GO:0003677">
    <property type="term" value="F:DNA binding"/>
    <property type="evidence" value="ECO:0007669"/>
    <property type="project" value="UniProtKB-KW"/>
</dbReference>
<protein>
    <recommendedName>
        <fullName evidence="13 14">Crossover junction endodeoxyribonuclease RuvC</fullName>
        <ecNumber evidence="13 14">3.1.21.10</ecNumber>
    </recommendedName>
    <alternativeName>
        <fullName evidence="13">Holliday junction nuclease RuvC</fullName>
    </alternativeName>
    <alternativeName>
        <fullName evidence="13">Holliday junction resolvase RuvC</fullName>
    </alternativeName>
</protein>
<dbReference type="AlphaFoldDB" id="F8CCA5"/>
<comment type="similarity">
    <text evidence="1 13">Belongs to the RuvC family.</text>
</comment>
<dbReference type="InterPro" id="IPR012337">
    <property type="entry name" value="RNaseH-like_sf"/>
</dbReference>
<dbReference type="STRING" id="483219.LILAB_32790"/>
<evidence type="ECO:0000256" key="10">
    <source>
        <dbReference type="ARBA" id="ARBA00023172"/>
    </source>
</evidence>
<reference evidence="15 16" key="1">
    <citation type="journal article" date="2011" name="J. Bacteriol.">
        <title>Genome sequence of the halotolerant marine bacterium Myxococcus fulvus HW-1.</title>
        <authorList>
            <person name="Li Z.F."/>
            <person name="Li X."/>
            <person name="Liu H."/>
            <person name="Liu X."/>
            <person name="Han K."/>
            <person name="Wu Z.H."/>
            <person name="Hu W."/>
            <person name="Li F.F."/>
            <person name="Li Y.Z."/>
        </authorList>
    </citation>
    <scope>NUCLEOTIDE SEQUENCE [LARGE SCALE GENOMIC DNA]</scope>
    <source>
        <strain evidence="16">ATCC BAA-855 / HW-1</strain>
    </source>
</reference>
<dbReference type="EC" id="3.1.21.10" evidence="13 14"/>
<evidence type="ECO:0000256" key="1">
    <source>
        <dbReference type="ARBA" id="ARBA00009518"/>
    </source>
</evidence>
<comment type="subunit">
    <text evidence="13">Homodimer which binds Holliday junction (HJ) DNA. The HJ becomes 2-fold symmetrical on binding to RuvC with unstacked arms; it has a different conformation from HJ DNA in complex with RuvA. In the full resolvosome a probable DNA-RuvA(4)-RuvB(12)-RuvC(2) complex forms which resolves the HJ.</text>
</comment>
<dbReference type="GO" id="GO:0008821">
    <property type="term" value="F:crossover junction DNA endonuclease activity"/>
    <property type="evidence" value="ECO:0007669"/>
    <property type="project" value="UniProtKB-UniRule"/>
</dbReference>
<gene>
    <name evidence="13" type="primary">ruvC</name>
    <name evidence="15" type="ordered locus">LILAB_32790</name>
</gene>
<comment type="subcellular location">
    <subcellularLocation>
        <location evidence="13">Cytoplasm</location>
    </subcellularLocation>
</comment>
<comment type="catalytic activity">
    <reaction evidence="12 13">
        <text>Endonucleolytic cleavage at a junction such as a reciprocal single-stranded crossover between two homologous DNA duplexes (Holliday junction).</text>
        <dbReference type="EC" id="3.1.21.10"/>
    </reaction>
</comment>
<dbReference type="CDD" id="cd16962">
    <property type="entry name" value="RuvC"/>
    <property type="match status" value="1"/>
</dbReference>
<accession>F8CCA5</accession>
<feature type="binding site" evidence="13">
    <location>
        <position position="55"/>
    </location>
    <ligand>
        <name>Mg(2+)</name>
        <dbReference type="ChEBI" id="CHEBI:18420"/>
        <label>2</label>
    </ligand>
</feature>
<dbReference type="FunFam" id="3.30.420.10:FF:000002">
    <property type="entry name" value="Crossover junction endodeoxyribonuclease RuvC"/>
    <property type="match status" value="1"/>
</dbReference>
<dbReference type="PRINTS" id="PR00696">
    <property type="entry name" value="RSOLVASERUVC"/>
</dbReference>
<dbReference type="PANTHER" id="PTHR30194">
    <property type="entry name" value="CROSSOVER JUNCTION ENDODEOXYRIBONUCLEASE RUVC"/>
    <property type="match status" value="1"/>
</dbReference>
<dbReference type="Gene3D" id="3.30.420.10">
    <property type="entry name" value="Ribonuclease H-like superfamily/Ribonuclease H"/>
    <property type="match status" value="1"/>
</dbReference>
<keyword evidence="8 13" id="KW-0460">Magnesium</keyword>
<dbReference type="EMBL" id="CP002830">
    <property type="protein sequence ID" value="AEI68439.1"/>
    <property type="molecule type" value="Genomic_DNA"/>
</dbReference>
<evidence type="ECO:0000313" key="15">
    <source>
        <dbReference type="EMBL" id="AEI68439.1"/>
    </source>
</evidence>
<keyword evidence="10 13" id="KW-0233">DNA recombination</keyword>
<evidence type="ECO:0000256" key="8">
    <source>
        <dbReference type="ARBA" id="ARBA00022842"/>
    </source>
</evidence>
<keyword evidence="2 13" id="KW-0963">Cytoplasm</keyword>
<dbReference type="GO" id="GO:0005737">
    <property type="term" value="C:cytoplasm"/>
    <property type="evidence" value="ECO:0007669"/>
    <property type="project" value="UniProtKB-SubCell"/>
</dbReference>
<evidence type="ECO:0000256" key="4">
    <source>
        <dbReference type="ARBA" id="ARBA00022723"/>
    </source>
</evidence>